<evidence type="ECO:0000313" key="7">
    <source>
        <dbReference type="Proteomes" id="UP000198788"/>
    </source>
</evidence>
<evidence type="ECO:0000256" key="4">
    <source>
        <dbReference type="SAM" id="SignalP"/>
    </source>
</evidence>
<dbReference type="GO" id="GO:0004553">
    <property type="term" value="F:hydrolase activity, hydrolyzing O-glycosyl compounds"/>
    <property type="evidence" value="ECO:0007669"/>
    <property type="project" value="InterPro"/>
</dbReference>
<dbReference type="RefSeq" id="WP_092312714.1">
    <property type="nucleotide sequence ID" value="NZ_FOZV01000008.1"/>
</dbReference>
<protein>
    <submittedName>
        <fullName evidence="6">Endoglucanase</fullName>
    </submittedName>
</protein>
<dbReference type="STRING" id="871741.SAMN05192570_3024"/>
<feature type="domain" description="Glycoside hydrolase family 5" evidence="5">
    <location>
        <begin position="38"/>
        <end position="279"/>
    </location>
</feature>
<dbReference type="Pfam" id="PF00150">
    <property type="entry name" value="Cellulase"/>
    <property type="match status" value="1"/>
</dbReference>
<dbReference type="InterPro" id="IPR001547">
    <property type="entry name" value="Glyco_hydro_5"/>
</dbReference>
<evidence type="ECO:0000256" key="1">
    <source>
        <dbReference type="ARBA" id="ARBA00022801"/>
    </source>
</evidence>
<dbReference type="InterPro" id="IPR018087">
    <property type="entry name" value="Glyco_hydro_5_CS"/>
</dbReference>
<evidence type="ECO:0000313" key="6">
    <source>
        <dbReference type="EMBL" id="SFS84988.1"/>
    </source>
</evidence>
<keyword evidence="2 3" id="KW-0326">Glycosidase</keyword>
<reference evidence="7" key="1">
    <citation type="submission" date="2016-10" db="EMBL/GenBank/DDBJ databases">
        <authorList>
            <person name="Varghese N."/>
            <person name="Submissions S."/>
        </authorList>
    </citation>
    <scope>NUCLEOTIDE SEQUENCE [LARGE SCALE GENOMIC DNA]</scope>
    <source>
        <strain evidence="7">CGMCC 1.10683</strain>
    </source>
</reference>
<dbReference type="InterPro" id="IPR017853">
    <property type="entry name" value="GH"/>
</dbReference>
<dbReference type="Gene3D" id="3.20.20.80">
    <property type="entry name" value="Glycosidases"/>
    <property type="match status" value="1"/>
</dbReference>
<dbReference type="SUPFAM" id="SSF51445">
    <property type="entry name" value="(Trans)glycosidases"/>
    <property type="match status" value="1"/>
</dbReference>
<keyword evidence="7" id="KW-1185">Reference proteome</keyword>
<proteinExistence type="inferred from homology"/>
<dbReference type="PANTHER" id="PTHR34142:SF1">
    <property type="entry name" value="GLYCOSIDE HYDROLASE FAMILY 5 DOMAIN-CONTAINING PROTEIN"/>
    <property type="match status" value="1"/>
</dbReference>
<dbReference type="OrthoDB" id="1153097at2"/>
<feature type="chain" id="PRO_5011688285" evidence="4">
    <location>
        <begin position="20"/>
        <end position="321"/>
    </location>
</feature>
<name>A0A1I6T7D1_9CAUL</name>
<comment type="similarity">
    <text evidence="3">Belongs to the glycosyl hydrolase 5 (cellulase A) family.</text>
</comment>
<keyword evidence="1 3" id="KW-0378">Hydrolase</keyword>
<evidence type="ECO:0000256" key="3">
    <source>
        <dbReference type="RuleBase" id="RU361153"/>
    </source>
</evidence>
<dbReference type="AlphaFoldDB" id="A0A1I6T7D1"/>
<dbReference type="GO" id="GO:0000272">
    <property type="term" value="P:polysaccharide catabolic process"/>
    <property type="evidence" value="ECO:0007669"/>
    <property type="project" value="InterPro"/>
</dbReference>
<evidence type="ECO:0000259" key="5">
    <source>
        <dbReference type="Pfam" id="PF00150"/>
    </source>
</evidence>
<evidence type="ECO:0000256" key="2">
    <source>
        <dbReference type="ARBA" id="ARBA00023295"/>
    </source>
</evidence>
<dbReference type="Proteomes" id="UP000198788">
    <property type="component" value="Unassembled WGS sequence"/>
</dbReference>
<keyword evidence="4" id="KW-0732">Signal</keyword>
<dbReference type="PROSITE" id="PS00659">
    <property type="entry name" value="GLYCOSYL_HYDROL_F5"/>
    <property type="match status" value="1"/>
</dbReference>
<sequence length="321" mass="35701">MKRLLALALLVLLPGAALAETPVERHGQLRLEGTRLVGQHGEPVTLRGMSLFWSQWAPQYYNADAVRWLKDDWSVTVVRAAVAVHHDGYLDNPEREMAKAEAVIEAAIAEGLYVIVDWHAHEPEAEAAGAFFARIARKYGDRPNLIYETYNEPLNTHSWGEVVRPYHMAVIPRIRAHDPDNLIIAGTPSWSQDVDIAAADPLPFANVAYTLHFYAGTHRQELRDKAAKAMELGAALFVTEWGTSEATGDGILDREETALWWDFMEANDLSSLNWSITDKDETSAALRPGAPGEGGWDDAMISPSGLFVRAWLRRMNPPPTN</sequence>
<organism evidence="6 7">
    <name type="scientific">Brevundimonas viscosa</name>
    <dbReference type="NCBI Taxonomy" id="871741"/>
    <lineage>
        <taxon>Bacteria</taxon>
        <taxon>Pseudomonadati</taxon>
        <taxon>Pseudomonadota</taxon>
        <taxon>Alphaproteobacteria</taxon>
        <taxon>Caulobacterales</taxon>
        <taxon>Caulobacteraceae</taxon>
        <taxon>Brevundimonas</taxon>
    </lineage>
</organism>
<dbReference type="PANTHER" id="PTHR34142">
    <property type="entry name" value="ENDO-BETA-1,4-GLUCANASE A"/>
    <property type="match status" value="1"/>
</dbReference>
<feature type="signal peptide" evidence="4">
    <location>
        <begin position="1"/>
        <end position="19"/>
    </location>
</feature>
<gene>
    <name evidence="6" type="ORF">SAMN05192570_3024</name>
</gene>
<accession>A0A1I6T7D1</accession>
<dbReference type="EMBL" id="FOZV01000008">
    <property type="protein sequence ID" value="SFS84988.1"/>
    <property type="molecule type" value="Genomic_DNA"/>
</dbReference>